<evidence type="ECO:0000259" key="2">
    <source>
        <dbReference type="PROSITE" id="PS50234"/>
    </source>
</evidence>
<sequence>MTVPDDPGGRPVETRPSFDITPHYEMYLPTEGSLVDIVATVRSTRAADGAEASVPAGAPRLAEVILLDCSGSMGAPATKLFQARRAAAAAIDALRDGVLFAVVAGTHRAEMIYPGEPGLVPATDRRRAAAKEALRRISAGGGTAMSTWLRLADRIFTGQAGAIRHAILLTDGKNESEPLAELEAALAASAGRFTTDCRAISDRPGVDTWRGTELLRIADALGANPVVPVEDLDRLAAEFTDIISAAMSQRVGDVRLRVRTSALATVRFVKQVHPTIADLTDLGQRVDEQTIDYPIGAWGDGHRDYHIGLTVQPMAAGETRRVGWLSLLLPRPDADGGAAEVGQSAVAVEWTEDIARYTEINPTVAHYTRQHELAGAIRAAWEAFDRRRLAEAETLMGRAVALAYQAGAHDKLAVFARVVEIKDAAAGLVRLRPDVDAGHWQVPTVTGHHTRAWGTAGPVDAGGGRVAPDEQDHAPADESCPRCQTRRRGRFCERCGYDYVTGTGGR</sequence>
<feature type="region of interest" description="Disordered" evidence="1">
    <location>
        <begin position="461"/>
        <end position="481"/>
    </location>
</feature>
<dbReference type="SUPFAM" id="SSF53300">
    <property type="entry name" value="vWA-like"/>
    <property type="match status" value="1"/>
</dbReference>
<dbReference type="InterPro" id="IPR036465">
    <property type="entry name" value="vWFA_dom_sf"/>
</dbReference>
<evidence type="ECO:0000256" key="1">
    <source>
        <dbReference type="SAM" id="MobiDB-lite"/>
    </source>
</evidence>
<protein>
    <submittedName>
        <fullName evidence="3">Mg-chelatase subunit ChlD</fullName>
    </submittedName>
</protein>
<dbReference type="Proteomes" id="UP000578819">
    <property type="component" value="Unassembled WGS sequence"/>
</dbReference>
<dbReference type="EMBL" id="JACHJW010000001">
    <property type="protein sequence ID" value="MBB4961984.1"/>
    <property type="molecule type" value="Genomic_DNA"/>
</dbReference>
<dbReference type="PROSITE" id="PS50234">
    <property type="entry name" value="VWFA"/>
    <property type="match status" value="1"/>
</dbReference>
<dbReference type="Pfam" id="PF13519">
    <property type="entry name" value="VWA_2"/>
    <property type="match status" value="1"/>
</dbReference>
<feature type="domain" description="VWFA" evidence="2">
    <location>
        <begin position="62"/>
        <end position="243"/>
    </location>
</feature>
<name>A0A7W7WSH4_9ACTN</name>
<dbReference type="RefSeq" id="WP_184537889.1">
    <property type="nucleotide sequence ID" value="NZ_JACHJW010000001.1"/>
</dbReference>
<dbReference type="Gene3D" id="1.20.120.1690">
    <property type="match status" value="1"/>
</dbReference>
<dbReference type="AlphaFoldDB" id="A0A7W7WSH4"/>
<comment type="caution">
    <text evidence="3">The sequence shown here is derived from an EMBL/GenBank/DDBJ whole genome shotgun (WGS) entry which is preliminary data.</text>
</comment>
<dbReference type="Gene3D" id="3.40.50.410">
    <property type="entry name" value="von Willebrand factor, type A domain"/>
    <property type="match status" value="1"/>
</dbReference>
<gene>
    <name evidence="3" type="ORF">FHR38_005717</name>
</gene>
<accession>A0A7W7WSH4</accession>
<evidence type="ECO:0000313" key="4">
    <source>
        <dbReference type="Proteomes" id="UP000578819"/>
    </source>
</evidence>
<organism evidence="3 4">
    <name type="scientific">Micromonospora polyrhachis</name>
    <dbReference type="NCBI Taxonomy" id="1282883"/>
    <lineage>
        <taxon>Bacteria</taxon>
        <taxon>Bacillati</taxon>
        <taxon>Actinomycetota</taxon>
        <taxon>Actinomycetes</taxon>
        <taxon>Micromonosporales</taxon>
        <taxon>Micromonosporaceae</taxon>
        <taxon>Micromonospora</taxon>
    </lineage>
</organism>
<keyword evidence="4" id="KW-1185">Reference proteome</keyword>
<dbReference type="Gene3D" id="2.60.40.3670">
    <property type="match status" value="1"/>
</dbReference>
<dbReference type="SMART" id="SM00327">
    <property type="entry name" value="VWA"/>
    <property type="match status" value="1"/>
</dbReference>
<feature type="compositionally biased region" description="Basic and acidic residues" evidence="1">
    <location>
        <begin position="467"/>
        <end position="480"/>
    </location>
</feature>
<dbReference type="InterPro" id="IPR002035">
    <property type="entry name" value="VWF_A"/>
</dbReference>
<proteinExistence type="predicted"/>
<evidence type="ECO:0000313" key="3">
    <source>
        <dbReference type="EMBL" id="MBB4961984.1"/>
    </source>
</evidence>
<reference evidence="3 4" key="1">
    <citation type="submission" date="2020-08" db="EMBL/GenBank/DDBJ databases">
        <title>Sequencing the genomes of 1000 actinobacteria strains.</title>
        <authorList>
            <person name="Klenk H.-P."/>
        </authorList>
    </citation>
    <scope>NUCLEOTIDE SEQUENCE [LARGE SCALE GENOMIC DNA]</scope>
    <source>
        <strain evidence="3 4">DSM 45886</strain>
    </source>
</reference>